<evidence type="ECO:0000313" key="1">
    <source>
        <dbReference type="EMBL" id="KHS45261.1"/>
    </source>
</evidence>
<name>A0A0B8ZQ51_9SPHN</name>
<protein>
    <submittedName>
        <fullName evidence="1">Uncharacterized protein</fullName>
    </submittedName>
</protein>
<dbReference type="InterPro" id="IPR049805">
    <property type="entry name" value="Lasso_benenodin"/>
</dbReference>
<keyword evidence="2" id="KW-1185">Reference proteome</keyword>
<reference evidence="1 2" key="1">
    <citation type="submission" date="2014-10" db="EMBL/GenBank/DDBJ databases">
        <title>Draft genome sequence of Novosphingobium subterraneum DSM 12447.</title>
        <authorList>
            <person name="Gan H.M."/>
            <person name="Gan H.Y."/>
            <person name="Savka M.A."/>
        </authorList>
    </citation>
    <scope>NUCLEOTIDE SEQUENCE [LARGE SCALE GENOMIC DNA]</scope>
    <source>
        <strain evidence="1 2">DSM 12447</strain>
    </source>
</reference>
<organism evidence="1 2">
    <name type="scientific">Novosphingobium subterraneum</name>
    <dbReference type="NCBI Taxonomy" id="48936"/>
    <lineage>
        <taxon>Bacteria</taxon>
        <taxon>Pseudomonadati</taxon>
        <taxon>Pseudomonadota</taxon>
        <taxon>Alphaproteobacteria</taxon>
        <taxon>Sphingomonadales</taxon>
        <taxon>Sphingomonadaceae</taxon>
        <taxon>Novosphingobium</taxon>
    </lineage>
</organism>
<dbReference type="NCBIfam" id="NF033522">
    <property type="entry name" value="lasso_benenodin"/>
    <property type="match status" value="1"/>
</dbReference>
<dbReference type="AlphaFoldDB" id="A0A0B8ZQ51"/>
<dbReference type="Proteomes" id="UP000031338">
    <property type="component" value="Unassembled WGS sequence"/>
</dbReference>
<dbReference type="STRING" id="48936.NJ75_02850"/>
<dbReference type="EMBL" id="JRVC01000013">
    <property type="protein sequence ID" value="KHS45261.1"/>
    <property type="molecule type" value="Genomic_DNA"/>
</dbReference>
<accession>A0A0B8ZQ51</accession>
<dbReference type="PATRIC" id="fig|48936.3.peg.2864"/>
<evidence type="ECO:0000313" key="2">
    <source>
        <dbReference type="Proteomes" id="UP000031338"/>
    </source>
</evidence>
<dbReference type="Pfam" id="PF24178">
    <property type="entry name" value="Subterisin"/>
    <property type="match status" value="1"/>
</dbReference>
<comment type="caution">
    <text evidence="1">The sequence shown here is derived from an EMBL/GenBank/DDBJ whole genome shotgun (WGS) entry which is preliminary data.</text>
</comment>
<gene>
    <name evidence="1" type="ORF">NJ75_02850</name>
</gene>
<dbReference type="RefSeq" id="WP_169745724.1">
    <property type="nucleotide sequence ID" value="NZ_JBNNWK010000020.1"/>
</dbReference>
<proteinExistence type="predicted"/>
<sequence length="45" mass="4732">MTQDTPREDTLIDLGEASTTTKGQAIVELDVSGGNLRFLPGIAAE</sequence>